<evidence type="ECO:0000256" key="7">
    <source>
        <dbReference type="SAM" id="Phobius"/>
    </source>
</evidence>
<dbReference type="InterPro" id="IPR003838">
    <property type="entry name" value="ABC3_permease_C"/>
</dbReference>
<comment type="subcellular location">
    <subcellularLocation>
        <location evidence="1">Cell membrane</location>
        <topology evidence="1">Multi-pass membrane protein</topology>
    </subcellularLocation>
</comment>
<keyword evidence="3" id="KW-1003">Cell membrane</keyword>
<dbReference type="PANTHER" id="PTHR30489:SF0">
    <property type="entry name" value="LIPOPROTEIN-RELEASING SYSTEM TRANSMEMBRANE PROTEIN LOLE"/>
    <property type="match status" value="1"/>
</dbReference>
<evidence type="ECO:0008006" key="12">
    <source>
        <dbReference type="Google" id="ProtNLM"/>
    </source>
</evidence>
<dbReference type="PANTHER" id="PTHR30489">
    <property type="entry name" value="LIPOPROTEIN-RELEASING SYSTEM TRANSMEMBRANE PROTEIN LOLE"/>
    <property type="match status" value="1"/>
</dbReference>
<evidence type="ECO:0000256" key="6">
    <source>
        <dbReference type="ARBA" id="ARBA00023136"/>
    </source>
</evidence>
<reference evidence="11" key="1">
    <citation type="journal article" date="2013" name="Genome">
        <title>Draft Genome Sequences of Porphyromonas crevioricanis JCM 15906T and Porphyromonas cansulci JCM 13913T Isolated from a Canine Oral Cavity.</title>
        <authorList>
            <person name="Sakamoto M."/>
            <person name="Tanaka N."/>
            <person name="Shiwa Y."/>
            <person name="Yoshikawa H."/>
            <person name="Ohkuma M."/>
        </authorList>
    </citation>
    <scope>NUCLEOTIDE SEQUENCE [LARGE SCALE GENOMIC DNA]</scope>
    <source>
        <strain evidence="11">JCM 15906</strain>
    </source>
</reference>
<protein>
    <recommendedName>
        <fullName evidence="12">ABC transporter permease</fullName>
    </recommendedName>
</protein>
<dbReference type="Pfam" id="PF12704">
    <property type="entry name" value="MacB_PCD"/>
    <property type="match status" value="1"/>
</dbReference>
<accession>T1CHV5</accession>
<dbReference type="Pfam" id="PF02687">
    <property type="entry name" value="FtsX"/>
    <property type="match status" value="1"/>
</dbReference>
<keyword evidence="4 7" id="KW-0812">Transmembrane</keyword>
<dbReference type="InterPro" id="IPR025857">
    <property type="entry name" value="MacB_PCD"/>
</dbReference>
<dbReference type="RefSeq" id="WP_023937798.1">
    <property type="nucleotide sequence ID" value="NZ_BAOU01000034.1"/>
</dbReference>
<feature type="transmembrane region" description="Helical" evidence="7">
    <location>
        <begin position="21"/>
        <end position="46"/>
    </location>
</feature>
<feature type="transmembrane region" description="Helical" evidence="7">
    <location>
        <begin position="275"/>
        <end position="301"/>
    </location>
</feature>
<evidence type="ECO:0000313" key="11">
    <source>
        <dbReference type="Proteomes" id="UP000018031"/>
    </source>
</evidence>
<gene>
    <name evidence="10" type="ORF">PORCRE_1281</name>
</gene>
<feature type="transmembrane region" description="Helical" evidence="7">
    <location>
        <begin position="378"/>
        <end position="397"/>
    </location>
</feature>
<name>T1CHV5_9PORP</name>
<keyword evidence="5 7" id="KW-1133">Transmembrane helix</keyword>
<comment type="similarity">
    <text evidence="2">Belongs to the ABC-4 integral membrane protein family. LolC/E subfamily.</text>
</comment>
<evidence type="ECO:0000259" key="9">
    <source>
        <dbReference type="Pfam" id="PF12704"/>
    </source>
</evidence>
<evidence type="ECO:0000256" key="5">
    <source>
        <dbReference type="ARBA" id="ARBA00022989"/>
    </source>
</evidence>
<dbReference type="Proteomes" id="UP000018031">
    <property type="component" value="Unassembled WGS sequence"/>
</dbReference>
<sequence length="405" mass="44827">MKLPLFFAGHYLFSRKSLNAVNIVSAISAVAVAVVSMALLLALSIYNGYEQLILSQTSGLDPDLLVERVDKQSFELPPSLKEKITAVEGVETAAGMISQTGLLRCKQRQTPATVIGVEPLFSTITDIDQFISDGEFQLIRSDSSAYYNIGSALAWELDALVGSDTIDIYFPKRIGLINPLLPASMLRMDYGTVASIIQPGQAGYDEVAFIPIDQLRYLLQYTDNEVTAIGIKLQPEANTQKVSKLLENLLGSSYKAKNREAQYPEISRLVAMEKWITFLILLFILILALFNVISSLAMLLLEKKKDIVILRALGMRMQDIQRIFVSEGVLVTLLGALPGLFLGAVLAFLQQEYGIVEIGSSTEMGIPAYPVELHLSDFLMSLIVISSLGWICAHYAVRMFLRRYR</sequence>
<feature type="domain" description="MacB-like periplasmic core" evidence="9">
    <location>
        <begin position="25"/>
        <end position="248"/>
    </location>
</feature>
<dbReference type="EMBL" id="BAOU01000034">
    <property type="protein sequence ID" value="GAD05576.1"/>
    <property type="molecule type" value="Genomic_DNA"/>
</dbReference>
<evidence type="ECO:0000256" key="1">
    <source>
        <dbReference type="ARBA" id="ARBA00004651"/>
    </source>
</evidence>
<organism evidence="10 11">
    <name type="scientific">Porphyromonas crevioricanis JCM 15906</name>
    <dbReference type="NCBI Taxonomy" id="1305617"/>
    <lineage>
        <taxon>Bacteria</taxon>
        <taxon>Pseudomonadati</taxon>
        <taxon>Bacteroidota</taxon>
        <taxon>Bacteroidia</taxon>
        <taxon>Bacteroidales</taxon>
        <taxon>Porphyromonadaceae</taxon>
        <taxon>Porphyromonas</taxon>
    </lineage>
</organism>
<keyword evidence="6 7" id="KW-0472">Membrane</keyword>
<reference evidence="10 11" key="2">
    <citation type="journal article" date="2013" name="Genome Announc.">
        <title>Draft Genome Sequences of Porphyromonas crevioricanis JCM 15906T and Porphyromonas cansulci JCM 13913T Isolated from a Canine Oral Cavity.</title>
        <authorList>
            <person name="Sakamoto M."/>
            <person name="Tanaka N."/>
            <person name="Shiwa Y."/>
            <person name="Yoshikawa H."/>
            <person name="Ohkuma M."/>
        </authorList>
    </citation>
    <scope>NUCLEOTIDE SEQUENCE [LARGE SCALE GENOMIC DNA]</scope>
    <source>
        <strain evidence="10 11">JCM 15906</strain>
    </source>
</reference>
<proteinExistence type="inferred from homology"/>
<feature type="domain" description="ABC3 transporter permease C-terminal" evidence="8">
    <location>
        <begin position="279"/>
        <end position="402"/>
    </location>
</feature>
<feature type="transmembrane region" description="Helical" evidence="7">
    <location>
        <begin position="322"/>
        <end position="349"/>
    </location>
</feature>
<evidence type="ECO:0000313" key="10">
    <source>
        <dbReference type="EMBL" id="GAD05576.1"/>
    </source>
</evidence>
<evidence type="ECO:0000256" key="2">
    <source>
        <dbReference type="ARBA" id="ARBA00005236"/>
    </source>
</evidence>
<evidence type="ECO:0000256" key="3">
    <source>
        <dbReference type="ARBA" id="ARBA00022475"/>
    </source>
</evidence>
<dbReference type="GO" id="GO:0098797">
    <property type="term" value="C:plasma membrane protein complex"/>
    <property type="evidence" value="ECO:0007669"/>
    <property type="project" value="TreeGrafter"/>
</dbReference>
<dbReference type="GO" id="GO:0044874">
    <property type="term" value="P:lipoprotein localization to outer membrane"/>
    <property type="evidence" value="ECO:0007669"/>
    <property type="project" value="TreeGrafter"/>
</dbReference>
<evidence type="ECO:0000259" key="8">
    <source>
        <dbReference type="Pfam" id="PF02687"/>
    </source>
</evidence>
<evidence type="ECO:0000256" key="4">
    <source>
        <dbReference type="ARBA" id="ARBA00022692"/>
    </source>
</evidence>
<comment type="caution">
    <text evidence="10">The sequence shown here is derived from an EMBL/GenBank/DDBJ whole genome shotgun (WGS) entry which is preliminary data.</text>
</comment>
<dbReference type="AlphaFoldDB" id="T1CHV5"/>
<dbReference type="InterPro" id="IPR051447">
    <property type="entry name" value="Lipoprotein-release_system"/>
</dbReference>